<accession>A0A068EQ19</accession>
<dbReference type="OrthoDB" id="14013at10239"/>
<sequence length="120" mass="14123">MNDFINTLHSELKKIHKDTYYEIAKTTAEMPYLVYTVNDDKEPWGRKNIMLTIDIYGTSAHLSKIDELIMKLENNLHRKRLSSAEFGAAISYLSSQKVPDPDPNIRRKEVRFILRTYFKQ</sequence>
<proteinExistence type="predicted"/>
<dbReference type="EMBL" id="KJ920400">
    <property type="protein sequence ID" value="AID50249.1"/>
    <property type="molecule type" value="Genomic_DNA"/>
</dbReference>
<evidence type="ECO:0008006" key="3">
    <source>
        <dbReference type="Google" id="ProtNLM"/>
    </source>
</evidence>
<protein>
    <recommendedName>
        <fullName evidence="3">Phage structural protein</fullName>
    </recommendedName>
</protein>
<dbReference type="GeneID" id="22109983"/>
<name>A0A068EQ19_9CAUD</name>
<evidence type="ECO:0000313" key="1">
    <source>
        <dbReference type="EMBL" id="AID50249.1"/>
    </source>
</evidence>
<dbReference type="Proteomes" id="UP000027384">
    <property type="component" value="Segment"/>
</dbReference>
<reference evidence="1 2" key="1">
    <citation type="submission" date="2014-07" db="EMBL/GenBank/DDBJ databases">
        <title>Complete genome sequence of Waukesha92.</title>
        <authorList>
            <person name="Sauder A.B."/>
            <person name="Alali E."/>
            <person name="Alhouri R."/>
            <person name="Carter B."/>
            <person name="Delgado-Fabre N."/>
            <person name="Donovan M."/>
            <person name="Heindel A."/>
            <person name="Murray T."/>
            <person name="Selesky A."/>
            <person name="Langouet C."/>
            <person name="Temple L."/>
        </authorList>
    </citation>
    <scope>NUCLEOTIDE SEQUENCE [LARGE SCALE GENOMIC DNA]</scope>
</reference>
<evidence type="ECO:0000313" key="2">
    <source>
        <dbReference type="Proteomes" id="UP000027384"/>
    </source>
</evidence>
<dbReference type="RefSeq" id="YP_009099325.1">
    <property type="nucleotide sequence ID" value="NC_025424.1"/>
</dbReference>
<organism evidence="1 2">
    <name type="scientific">Bacillus phage Waukesha92</name>
    <dbReference type="NCBI Taxonomy" id="1510440"/>
    <lineage>
        <taxon>Viruses</taxon>
        <taxon>Duplodnaviria</taxon>
        <taxon>Heunggongvirae</taxon>
        <taxon>Uroviricota</taxon>
        <taxon>Caudoviricetes</taxon>
        <taxon>Waukeshavirus</taxon>
        <taxon>Waukeshavirus waukesha92</taxon>
    </lineage>
</organism>
<gene>
    <name evidence="1" type="ORF">Waukesha92_60</name>
</gene>
<dbReference type="KEGG" id="vg:22109983"/>
<keyword evidence="2" id="KW-1185">Reference proteome</keyword>